<feature type="transmembrane region" description="Helical" evidence="7">
    <location>
        <begin position="188"/>
        <end position="206"/>
    </location>
</feature>
<dbReference type="InterPro" id="IPR027417">
    <property type="entry name" value="P-loop_NTPase"/>
</dbReference>
<dbReference type="InterPro" id="IPR003439">
    <property type="entry name" value="ABC_transporter-like_ATP-bd"/>
</dbReference>
<protein>
    <submittedName>
        <fullName evidence="10">ABC transporter ATP-binding protein</fullName>
    </submittedName>
</protein>
<dbReference type="PROSITE" id="PS50929">
    <property type="entry name" value="ABC_TM1F"/>
    <property type="match status" value="1"/>
</dbReference>
<evidence type="ECO:0000256" key="2">
    <source>
        <dbReference type="ARBA" id="ARBA00022692"/>
    </source>
</evidence>
<accession>A0ABY1ZHT1</accession>
<reference evidence="10 11" key="1">
    <citation type="submission" date="2019-02" db="EMBL/GenBank/DDBJ databases">
        <title>Marinobacter halodurans sp. nov., a marine bacterium isolated from sea tidal flat.</title>
        <authorList>
            <person name="Yoo Y."/>
            <person name="Lee D.W."/>
            <person name="Kim B.S."/>
            <person name="Kim J.-J."/>
        </authorList>
    </citation>
    <scope>NUCLEOTIDE SEQUENCE [LARGE SCALE GENOMIC DNA]</scope>
    <source>
        <strain evidence="10 11">YJ-S3-2</strain>
    </source>
</reference>
<name>A0ABY1ZHT1_9GAMM</name>
<feature type="transmembrane region" description="Helical" evidence="7">
    <location>
        <begin position="272"/>
        <end position="291"/>
    </location>
</feature>
<dbReference type="Proteomes" id="UP000313645">
    <property type="component" value="Unassembled WGS sequence"/>
</dbReference>
<comment type="caution">
    <text evidence="10">The sequence shown here is derived from an EMBL/GenBank/DDBJ whole genome shotgun (WGS) entry which is preliminary data.</text>
</comment>
<dbReference type="PANTHER" id="PTHR43394">
    <property type="entry name" value="ATP-DEPENDENT PERMEASE MDL1, MITOCHONDRIAL"/>
    <property type="match status" value="1"/>
</dbReference>
<dbReference type="PANTHER" id="PTHR43394:SF1">
    <property type="entry name" value="ATP-BINDING CASSETTE SUB-FAMILY B MEMBER 10, MITOCHONDRIAL"/>
    <property type="match status" value="1"/>
</dbReference>
<comment type="subcellular location">
    <subcellularLocation>
        <location evidence="1">Cell membrane</location>
        <topology evidence="1">Multi-pass membrane protein</topology>
    </subcellularLocation>
</comment>
<keyword evidence="2 7" id="KW-0812">Transmembrane</keyword>
<feature type="transmembrane region" description="Helical" evidence="7">
    <location>
        <begin position="303"/>
        <end position="325"/>
    </location>
</feature>
<evidence type="ECO:0000313" key="11">
    <source>
        <dbReference type="Proteomes" id="UP000313645"/>
    </source>
</evidence>
<dbReference type="Pfam" id="PF00664">
    <property type="entry name" value="ABC_membrane"/>
    <property type="match status" value="1"/>
</dbReference>
<dbReference type="GO" id="GO:0005524">
    <property type="term" value="F:ATP binding"/>
    <property type="evidence" value="ECO:0007669"/>
    <property type="project" value="UniProtKB-KW"/>
</dbReference>
<organism evidence="10 11">
    <name type="scientific">Marinobacter halodurans</name>
    <dbReference type="NCBI Taxonomy" id="2528979"/>
    <lineage>
        <taxon>Bacteria</taxon>
        <taxon>Pseudomonadati</taxon>
        <taxon>Pseudomonadota</taxon>
        <taxon>Gammaproteobacteria</taxon>
        <taxon>Pseudomonadales</taxon>
        <taxon>Marinobacteraceae</taxon>
        <taxon>Marinobacter</taxon>
    </lineage>
</organism>
<dbReference type="InterPro" id="IPR039421">
    <property type="entry name" value="Type_1_exporter"/>
</dbReference>
<evidence type="ECO:0000256" key="6">
    <source>
        <dbReference type="ARBA" id="ARBA00023136"/>
    </source>
</evidence>
<dbReference type="SUPFAM" id="SSF52540">
    <property type="entry name" value="P-loop containing nucleoside triphosphate hydrolases"/>
    <property type="match status" value="1"/>
</dbReference>
<dbReference type="SUPFAM" id="SSF90123">
    <property type="entry name" value="ABC transporter transmembrane region"/>
    <property type="match status" value="1"/>
</dbReference>
<feature type="transmembrane region" description="Helical" evidence="7">
    <location>
        <begin position="45"/>
        <end position="66"/>
    </location>
</feature>
<dbReference type="Gene3D" id="1.20.1560.10">
    <property type="entry name" value="ABC transporter type 1, transmembrane domain"/>
    <property type="match status" value="1"/>
</dbReference>
<dbReference type="InterPro" id="IPR003593">
    <property type="entry name" value="AAA+_ATPase"/>
</dbReference>
<feature type="domain" description="ABC transmembrane type-1" evidence="9">
    <location>
        <begin position="47"/>
        <end position="329"/>
    </location>
</feature>
<sequence>MPIAQRKTSWFAGRSAGFRGVDMEPKRSYRDLWQLIRTAKPSARMLLLGATLSIAGGLGMLAYPLVTKHLIDALNGGGIGVDLTDTIAVLVLVVVGASVVRAAGEYVLSRIGYQIVAELRHALTGKILALPVSSFDEEETGDRVSRVIGDCQTISGLATGQFVGVIRSAIVLIGSIVVLALLDLKLTMIMLTTTLLAFLIILSIVVKLEPLAKSVQGQTAKLSSILTQIFSEIRLVKAFTAEHKEKARCKEVIDSLTVFGCRNMRIISSLEPIRDMALIGCVLIILIYGGTRIGQSDLSVGTLTAFILYIFNIVTPLGQLSNFAAELQRAKGASRRIAEILREQNEYDVSGRNERPASDILEFRDVCFSYKGGRAPVLRGVDLRIEPGTTTALVGRTGSGKTTILSLIERFYVPVKGEITFGGKPITDIDLMTWRKSIGYVSQAASVIPGSVRDNITYGLSRRVSEKELRSAAEKAGALSFILDLPQGFDSMLIEQGNNLSGGQRQRIAIARVFLRNPDFLILDEATSSLDGETEHVVRTALKSLMEGRTNIVVAHRLYTITQADRIYYLEDGEVAGAGTHKELLCSQPGYASLVEHQFQQVREKESA</sequence>
<dbReference type="SMART" id="SM00382">
    <property type="entry name" value="AAA"/>
    <property type="match status" value="1"/>
</dbReference>
<dbReference type="Pfam" id="PF00005">
    <property type="entry name" value="ABC_tran"/>
    <property type="match status" value="1"/>
</dbReference>
<feature type="transmembrane region" description="Helical" evidence="7">
    <location>
        <begin position="86"/>
        <end position="104"/>
    </location>
</feature>
<keyword evidence="3" id="KW-0547">Nucleotide-binding</keyword>
<keyword evidence="5 7" id="KW-1133">Transmembrane helix</keyword>
<dbReference type="EMBL" id="SJDL01000035">
    <property type="protein sequence ID" value="TBW50333.1"/>
    <property type="molecule type" value="Genomic_DNA"/>
</dbReference>
<evidence type="ECO:0000313" key="10">
    <source>
        <dbReference type="EMBL" id="TBW50333.1"/>
    </source>
</evidence>
<evidence type="ECO:0000256" key="7">
    <source>
        <dbReference type="SAM" id="Phobius"/>
    </source>
</evidence>
<feature type="transmembrane region" description="Helical" evidence="7">
    <location>
        <begin position="162"/>
        <end position="182"/>
    </location>
</feature>
<keyword evidence="4 10" id="KW-0067">ATP-binding</keyword>
<dbReference type="PROSITE" id="PS50893">
    <property type="entry name" value="ABC_TRANSPORTER_2"/>
    <property type="match status" value="1"/>
</dbReference>
<proteinExistence type="predicted"/>
<keyword evidence="6 7" id="KW-0472">Membrane</keyword>
<dbReference type="Gene3D" id="3.40.50.300">
    <property type="entry name" value="P-loop containing nucleotide triphosphate hydrolases"/>
    <property type="match status" value="1"/>
</dbReference>
<evidence type="ECO:0000256" key="5">
    <source>
        <dbReference type="ARBA" id="ARBA00022989"/>
    </source>
</evidence>
<evidence type="ECO:0000256" key="1">
    <source>
        <dbReference type="ARBA" id="ARBA00004651"/>
    </source>
</evidence>
<evidence type="ECO:0000256" key="3">
    <source>
        <dbReference type="ARBA" id="ARBA00022741"/>
    </source>
</evidence>
<dbReference type="InterPro" id="IPR011527">
    <property type="entry name" value="ABC1_TM_dom"/>
</dbReference>
<dbReference type="InterPro" id="IPR036640">
    <property type="entry name" value="ABC1_TM_sf"/>
</dbReference>
<dbReference type="PROSITE" id="PS00211">
    <property type="entry name" value="ABC_TRANSPORTER_1"/>
    <property type="match status" value="1"/>
</dbReference>
<feature type="domain" description="ABC transporter" evidence="8">
    <location>
        <begin position="361"/>
        <end position="597"/>
    </location>
</feature>
<dbReference type="CDD" id="cd18551">
    <property type="entry name" value="ABC_6TM_LmrA_like"/>
    <property type="match status" value="1"/>
</dbReference>
<gene>
    <name evidence="10" type="ORF">EZI54_18290</name>
</gene>
<dbReference type="InterPro" id="IPR017871">
    <property type="entry name" value="ABC_transporter-like_CS"/>
</dbReference>
<evidence type="ECO:0000259" key="8">
    <source>
        <dbReference type="PROSITE" id="PS50893"/>
    </source>
</evidence>
<keyword evidence="11" id="KW-1185">Reference proteome</keyword>
<evidence type="ECO:0000256" key="4">
    <source>
        <dbReference type="ARBA" id="ARBA00022840"/>
    </source>
</evidence>
<evidence type="ECO:0000259" key="9">
    <source>
        <dbReference type="PROSITE" id="PS50929"/>
    </source>
</evidence>